<reference evidence="1 2" key="1">
    <citation type="journal article" date="2022" name="DNA Res.">
        <title>Chromosomal-level genome assembly of the orchid tree Bauhinia variegata (Leguminosae; Cercidoideae) supports the allotetraploid origin hypothesis of Bauhinia.</title>
        <authorList>
            <person name="Zhong Y."/>
            <person name="Chen Y."/>
            <person name="Zheng D."/>
            <person name="Pang J."/>
            <person name="Liu Y."/>
            <person name="Luo S."/>
            <person name="Meng S."/>
            <person name="Qian L."/>
            <person name="Wei D."/>
            <person name="Dai S."/>
            <person name="Zhou R."/>
        </authorList>
    </citation>
    <scope>NUCLEOTIDE SEQUENCE [LARGE SCALE GENOMIC DNA]</scope>
    <source>
        <strain evidence="1">BV-YZ2020</strain>
    </source>
</reference>
<dbReference type="Proteomes" id="UP000828941">
    <property type="component" value="Chromosome 9"/>
</dbReference>
<evidence type="ECO:0000313" key="1">
    <source>
        <dbReference type="EMBL" id="KAI4322822.1"/>
    </source>
</evidence>
<name>A0ACB9MFC1_BAUVA</name>
<protein>
    <submittedName>
        <fullName evidence="1">Uncharacterized protein</fullName>
    </submittedName>
</protein>
<comment type="caution">
    <text evidence="1">The sequence shown here is derived from an EMBL/GenBank/DDBJ whole genome shotgun (WGS) entry which is preliminary data.</text>
</comment>
<sequence length="71" mass="8279">MPASFCLKIYFNSILVLSIAREARKNKSSSELPTSVILERLHLKATRLLEMQYVHNFKFIYSSILKLEFEA</sequence>
<evidence type="ECO:0000313" key="2">
    <source>
        <dbReference type="Proteomes" id="UP000828941"/>
    </source>
</evidence>
<organism evidence="1 2">
    <name type="scientific">Bauhinia variegata</name>
    <name type="common">Purple orchid tree</name>
    <name type="synonym">Phanera variegata</name>
    <dbReference type="NCBI Taxonomy" id="167791"/>
    <lineage>
        <taxon>Eukaryota</taxon>
        <taxon>Viridiplantae</taxon>
        <taxon>Streptophyta</taxon>
        <taxon>Embryophyta</taxon>
        <taxon>Tracheophyta</taxon>
        <taxon>Spermatophyta</taxon>
        <taxon>Magnoliopsida</taxon>
        <taxon>eudicotyledons</taxon>
        <taxon>Gunneridae</taxon>
        <taxon>Pentapetalae</taxon>
        <taxon>rosids</taxon>
        <taxon>fabids</taxon>
        <taxon>Fabales</taxon>
        <taxon>Fabaceae</taxon>
        <taxon>Cercidoideae</taxon>
        <taxon>Cercideae</taxon>
        <taxon>Bauhiniinae</taxon>
        <taxon>Bauhinia</taxon>
    </lineage>
</organism>
<gene>
    <name evidence="1" type="ORF">L6164_022480</name>
</gene>
<accession>A0ACB9MFC1</accession>
<keyword evidence="2" id="KW-1185">Reference proteome</keyword>
<proteinExistence type="predicted"/>
<dbReference type="EMBL" id="CM039434">
    <property type="protein sequence ID" value="KAI4322822.1"/>
    <property type="molecule type" value="Genomic_DNA"/>
</dbReference>